<evidence type="ECO:0000313" key="3">
    <source>
        <dbReference type="EMBL" id="KJA16235.1"/>
    </source>
</evidence>
<feature type="signal peptide" evidence="2">
    <location>
        <begin position="1"/>
        <end position="17"/>
    </location>
</feature>
<dbReference type="OrthoDB" id="2331100at2759"/>
<keyword evidence="4" id="KW-1185">Reference proteome</keyword>
<organism evidence="3 4">
    <name type="scientific">Hypholoma sublateritium (strain FD-334 SS-4)</name>
    <dbReference type="NCBI Taxonomy" id="945553"/>
    <lineage>
        <taxon>Eukaryota</taxon>
        <taxon>Fungi</taxon>
        <taxon>Dikarya</taxon>
        <taxon>Basidiomycota</taxon>
        <taxon>Agaricomycotina</taxon>
        <taxon>Agaricomycetes</taxon>
        <taxon>Agaricomycetidae</taxon>
        <taxon>Agaricales</taxon>
        <taxon>Agaricineae</taxon>
        <taxon>Strophariaceae</taxon>
        <taxon>Hypholoma</taxon>
    </lineage>
</organism>
<dbReference type="Gene3D" id="2.60.40.420">
    <property type="entry name" value="Cupredoxins - blue copper proteins"/>
    <property type="match status" value="1"/>
</dbReference>
<dbReference type="InterPro" id="IPR008972">
    <property type="entry name" value="Cupredoxin"/>
</dbReference>
<dbReference type="PANTHER" id="PTHR34883">
    <property type="entry name" value="SERINE-RICH PROTEIN, PUTATIVE-RELATED-RELATED"/>
    <property type="match status" value="1"/>
</dbReference>
<dbReference type="CDD" id="cd00920">
    <property type="entry name" value="Cupredoxin"/>
    <property type="match status" value="1"/>
</dbReference>
<proteinExistence type="predicted"/>
<name>A0A0D2P777_HYPSF</name>
<reference evidence="4" key="1">
    <citation type="submission" date="2014-04" db="EMBL/GenBank/DDBJ databases">
        <title>Evolutionary Origins and Diversification of the Mycorrhizal Mutualists.</title>
        <authorList>
            <consortium name="DOE Joint Genome Institute"/>
            <consortium name="Mycorrhizal Genomics Consortium"/>
            <person name="Kohler A."/>
            <person name="Kuo A."/>
            <person name="Nagy L.G."/>
            <person name="Floudas D."/>
            <person name="Copeland A."/>
            <person name="Barry K.W."/>
            <person name="Cichocki N."/>
            <person name="Veneault-Fourrey C."/>
            <person name="LaButti K."/>
            <person name="Lindquist E.A."/>
            <person name="Lipzen A."/>
            <person name="Lundell T."/>
            <person name="Morin E."/>
            <person name="Murat C."/>
            <person name="Riley R."/>
            <person name="Ohm R."/>
            <person name="Sun H."/>
            <person name="Tunlid A."/>
            <person name="Henrissat B."/>
            <person name="Grigoriev I.V."/>
            <person name="Hibbett D.S."/>
            <person name="Martin F."/>
        </authorList>
    </citation>
    <scope>NUCLEOTIDE SEQUENCE [LARGE SCALE GENOMIC DNA]</scope>
    <source>
        <strain evidence="4">FD-334 SS-4</strain>
    </source>
</reference>
<dbReference type="Proteomes" id="UP000054270">
    <property type="component" value="Unassembled WGS sequence"/>
</dbReference>
<dbReference type="EMBL" id="KN817625">
    <property type="protein sequence ID" value="KJA16235.1"/>
    <property type="molecule type" value="Genomic_DNA"/>
</dbReference>
<dbReference type="AlphaFoldDB" id="A0A0D2P777"/>
<dbReference type="STRING" id="945553.A0A0D2P777"/>
<dbReference type="OMA" id="GIFQYIP"/>
<gene>
    <name evidence="3" type="ORF">HYPSUDRAFT_47543</name>
</gene>
<feature type="chain" id="PRO_5002265711" description="Cupredoxin" evidence="2">
    <location>
        <begin position="18"/>
        <end position="244"/>
    </location>
</feature>
<sequence length="244" mass="23850">MLATTLTALAMFSAATAQMTIQVGAEATTSGGIFQYIPNSLNATNGTVITFEFSGAPGNHSVTQSSFADPCTPLAGGFDSGWILLSDAPSTPPLWNLTITDDSKPIWFFCKQLLPMPHCSAGMVGAINAPASGANTFANFQAAALKFQGDSGQSVGGLVGIGASASAGIGPVPTDATVFGEPSGATLAASAASSPTATSPSTATGTSTSTSASGSPTTTTSSASKAGAGFISVVIAAIAGISLV</sequence>
<keyword evidence="2" id="KW-0732">Signal</keyword>
<evidence type="ECO:0008006" key="5">
    <source>
        <dbReference type="Google" id="ProtNLM"/>
    </source>
</evidence>
<evidence type="ECO:0000256" key="1">
    <source>
        <dbReference type="SAM" id="MobiDB-lite"/>
    </source>
</evidence>
<accession>A0A0D2P777</accession>
<feature type="region of interest" description="Disordered" evidence="1">
    <location>
        <begin position="189"/>
        <end position="224"/>
    </location>
</feature>
<protein>
    <recommendedName>
        <fullName evidence="5">Cupredoxin</fullName>
    </recommendedName>
</protein>
<dbReference type="InterPro" id="IPR052953">
    <property type="entry name" value="Ser-rich/MCO-related"/>
</dbReference>
<evidence type="ECO:0000256" key="2">
    <source>
        <dbReference type="SAM" id="SignalP"/>
    </source>
</evidence>
<evidence type="ECO:0000313" key="4">
    <source>
        <dbReference type="Proteomes" id="UP000054270"/>
    </source>
</evidence>
<dbReference type="PANTHER" id="PTHR34883:SF15">
    <property type="entry name" value="EXTRACELLULAR SERINE-RICH PROTEIN"/>
    <property type="match status" value="1"/>
</dbReference>
<dbReference type="SUPFAM" id="SSF49503">
    <property type="entry name" value="Cupredoxins"/>
    <property type="match status" value="1"/>
</dbReference>